<dbReference type="Proteomes" id="UP000198211">
    <property type="component" value="Unassembled WGS sequence"/>
</dbReference>
<keyword evidence="2" id="KW-1185">Reference proteome</keyword>
<sequence length="516" mass="58377">MSTVLSPKSINEEKFTEWSTELKALCLMWDTTSGTVAVPADKIIKARTSITSLLASDKCTLSTINKLLGSLRYISTCFPSARAFYQNVQAFATTFPHNLTRLLAQEKQLNSIPVEHFAHLQPPSRHVFMDASDTGVCVLEPQLKQYIRVQFSAAVRKTFAHTKTDNSINVRELMSVALAALHWGPAWAPTGRDRTHIQIWIDNTSAVAWLEKRSSHQPLARAYNRVISLSEIQHSFTCSAAHIRGEHNTMADAGSRAWSTDHPLFTVWTNLSDSWSQVPILPPFDNLLSLWEMFSANMLLHGQLPGSIQRTDANGAQFSHQLGWSPLLTVPGKEANKKLDCFAIYCWKHGWNQSRHGNTFSTIKLKLASIRWYHKRHLGIDVITSPDFTILLQGIKRLSPPVHKLQPITPAFLRLLYHRLDLQQPHHRLLWGSVLVGFFFLLRRSEYLRIGQSRHFYCPKHQNAFFSDAEGRQTTEDNATSVTIGLEGAKNDQFGRGGVANNARIRRPGHLPSYRF</sequence>
<protein>
    <submittedName>
        <fullName evidence="1">Uncharacterized protein</fullName>
    </submittedName>
</protein>
<evidence type="ECO:0000313" key="2">
    <source>
        <dbReference type="Proteomes" id="UP000198211"/>
    </source>
</evidence>
<comment type="caution">
    <text evidence="1">The sequence shown here is derived from an EMBL/GenBank/DDBJ whole genome shotgun (WGS) entry which is preliminary data.</text>
</comment>
<reference evidence="2" key="1">
    <citation type="submission" date="2017-03" db="EMBL/GenBank/DDBJ databases">
        <title>Phytopthora megakarya and P. palmivora, two closely related causual agents of cacao black pod achieved similar genome size and gene model numbers by different mechanisms.</title>
        <authorList>
            <person name="Ali S."/>
            <person name="Shao J."/>
            <person name="Larry D.J."/>
            <person name="Kronmiller B."/>
            <person name="Shen D."/>
            <person name="Strem M.D."/>
            <person name="Melnick R.L."/>
            <person name="Guiltinan M.J."/>
            <person name="Tyler B.M."/>
            <person name="Meinhardt L.W."/>
            <person name="Bailey B.A."/>
        </authorList>
    </citation>
    <scope>NUCLEOTIDE SEQUENCE [LARGE SCALE GENOMIC DNA]</scope>
    <source>
        <strain evidence="2">zdho120</strain>
    </source>
</reference>
<proteinExistence type="predicted"/>
<dbReference type="EMBL" id="NBNE01003307">
    <property type="protein sequence ID" value="OWZ08026.1"/>
    <property type="molecule type" value="Genomic_DNA"/>
</dbReference>
<dbReference type="AlphaFoldDB" id="A0A225VRD8"/>
<organism evidence="1 2">
    <name type="scientific">Phytophthora megakarya</name>
    <dbReference type="NCBI Taxonomy" id="4795"/>
    <lineage>
        <taxon>Eukaryota</taxon>
        <taxon>Sar</taxon>
        <taxon>Stramenopiles</taxon>
        <taxon>Oomycota</taxon>
        <taxon>Peronosporomycetes</taxon>
        <taxon>Peronosporales</taxon>
        <taxon>Peronosporaceae</taxon>
        <taxon>Phytophthora</taxon>
    </lineage>
</organism>
<dbReference type="InterPro" id="IPR052055">
    <property type="entry name" value="Hepadnavirus_pol/RT"/>
</dbReference>
<evidence type="ECO:0000313" key="1">
    <source>
        <dbReference type="EMBL" id="OWZ08026.1"/>
    </source>
</evidence>
<name>A0A225VRD8_9STRA</name>
<accession>A0A225VRD8</accession>
<dbReference type="PANTHER" id="PTHR33050">
    <property type="entry name" value="REVERSE TRANSCRIPTASE DOMAIN-CONTAINING PROTEIN"/>
    <property type="match status" value="1"/>
</dbReference>
<dbReference type="PANTHER" id="PTHR33050:SF7">
    <property type="entry name" value="RIBONUCLEASE H"/>
    <property type="match status" value="1"/>
</dbReference>
<gene>
    <name evidence="1" type="ORF">PHMEG_00019496</name>
</gene>
<dbReference type="STRING" id="4795.A0A225VRD8"/>